<gene>
    <name evidence="3" type="ORF">DCL06_11325</name>
</gene>
<dbReference type="InterPro" id="IPR044925">
    <property type="entry name" value="His-Me_finger_sf"/>
</dbReference>
<reference evidence="3 4" key="1">
    <citation type="journal article" date="2018" name="Nat. Biotechnol.">
        <title>A standardized bacterial taxonomy based on genome phylogeny substantially revises the tree of life.</title>
        <authorList>
            <person name="Parks D.H."/>
            <person name="Chuvochina M."/>
            <person name="Waite D.W."/>
            <person name="Rinke C."/>
            <person name="Skarshewski A."/>
            <person name="Chaumeil P.A."/>
            <person name="Hugenholtz P."/>
        </authorList>
    </citation>
    <scope>NUCLEOTIDE SEQUENCE [LARGE SCALE GENOMIC DNA]</scope>
    <source>
        <strain evidence="3">UBA9851</strain>
    </source>
</reference>
<organism evidence="3 4">
    <name type="scientific">Corynebacterium variabile</name>
    <dbReference type="NCBI Taxonomy" id="1727"/>
    <lineage>
        <taxon>Bacteria</taxon>
        <taxon>Bacillati</taxon>
        <taxon>Actinomycetota</taxon>
        <taxon>Actinomycetes</taxon>
        <taxon>Mycobacteriales</taxon>
        <taxon>Corynebacteriaceae</taxon>
        <taxon>Corynebacterium</taxon>
    </lineage>
</organism>
<proteinExistence type="predicted"/>
<evidence type="ECO:0000259" key="1">
    <source>
        <dbReference type="Pfam" id="PF07463"/>
    </source>
</evidence>
<name>A0A3B9QWC5_9CORY</name>
<dbReference type="Gene3D" id="3.90.75.20">
    <property type="match status" value="1"/>
</dbReference>
<dbReference type="AlphaFoldDB" id="A0A3B9QWC5"/>
<evidence type="ECO:0008006" key="5">
    <source>
        <dbReference type="Google" id="ProtNLM"/>
    </source>
</evidence>
<dbReference type="Pfam" id="PF07463">
    <property type="entry name" value="NUMOD4"/>
    <property type="match status" value="1"/>
</dbReference>
<feature type="domain" description="HNH nuclease" evidence="2">
    <location>
        <begin position="76"/>
        <end position="118"/>
    </location>
</feature>
<comment type="caution">
    <text evidence="3">The sequence shown here is derived from an EMBL/GenBank/DDBJ whole genome shotgun (WGS) entry which is preliminary data.</text>
</comment>
<dbReference type="GO" id="GO:0016788">
    <property type="term" value="F:hydrolase activity, acting on ester bonds"/>
    <property type="evidence" value="ECO:0007669"/>
    <property type="project" value="InterPro"/>
</dbReference>
<feature type="domain" description="NUMOD4" evidence="1">
    <location>
        <begin position="14"/>
        <end position="53"/>
    </location>
</feature>
<dbReference type="InterPro" id="IPR003615">
    <property type="entry name" value="HNH_nuc"/>
</dbReference>
<sequence>MADVQPTSDQYADEQWKTIPGWEGRYSVSDQGRVRSDDQTITTKAGVRKPHRGRALRPRLSCGRLSVSLGRNNSQLIHRLVMAAFVGPCPEGMEVCHQNGDPTDNRLVNLRYDDHSGNMNDRMLHGTDHQRNKTHCKRGHVLDWPNLVPSTWNRGRQWRGCLACQRAQGYIYTRPELKPHFQEVSDSYYEAIMRDTQPPAA</sequence>
<dbReference type="InterPro" id="IPR010902">
    <property type="entry name" value="NUMOD4"/>
</dbReference>
<dbReference type="SUPFAM" id="SSF54060">
    <property type="entry name" value="His-Me finger endonucleases"/>
    <property type="match status" value="1"/>
</dbReference>
<dbReference type="Pfam" id="PF13392">
    <property type="entry name" value="HNH_3"/>
    <property type="match status" value="1"/>
</dbReference>
<evidence type="ECO:0000313" key="4">
    <source>
        <dbReference type="Proteomes" id="UP000260925"/>
    </source>
</evidence>
<dbReference type="Proteomes" id="UP000260925">
    <property type="component" value="Unassembled WGS sequence"/>
</dbReference>
<accession>A0A3B9QWC5</accession>
<protein>
    <recommendedName>
        <fullName evidence="5">HNH endonuclease</fullName>
    </recommendedName>
</protein>
<evidence type="ECO:0000259" key="2">
    <source>
        <dbReference type="Pfam" id="PF13392"/>
    </source>
</evidence>
<evidence type="ECO:0000313" key="3">
    <source>
        <dbReference type="EMBL" id="HAF73306.1"/>
    </source>
</evidence>
<dbReference type="EMBL" id="DMDD01000268">
    <property type="protein sequence ID" value="HAF73306.1"/>
    <property type="molecule type" value="Genomic_DNA"/>
</dbReference>